<evidence type="ECO:0000259" key="2">
    <source>
        <dbReference type="Pfam" id="PF05670"/>
    </source>
</evidence>
<proteinExistence type="predicted"/>
<dbReference type="Proteomes" id="UP000288227">
    <property type="component" value="Unassembled WGS sequence"/>
</dbReference>
<keyword evidence="4" id="KW-1185">Reference proteome</keyword>
<sequence length="519" mass="60014">MHNNYYTLKQLTRELEPLLSRSVVSECYSQNKEELIIRFEIKNQSFYIKANLQPSFSCLSFPEVFHRARKNSVDLFPDCIGLTVESIRQFNDERSFAIALSHNFSLLFKMHGNRSNVVLFEGDQVHTIFRNNLEADENIAMADLDKNIDWRIEAMPDFAEGIRKHFFTLGKLVWRLLEKESFFTQAREMQWKRLLEIKLQLESPAFYITESEGSILLSLLPTGNIILQEGKVILALTQFYNHYQQFNAFEQEKAKALQAIGATLKSTNAYLSKTRAKLNEVTHDQHYKIWADVLMANMHAIKPGATQVSLPDFYNNNQLIEIKLKQELSPQKNAEVFYRKSKNQQQEIERLQKALDEKETEKQKSEALQTQLSNITSLKELRALLQTTHPSTNKKEKVITLPFHEFVYKDYIIWVGKNAQANDLLTLKHSRKEDLWLHAKDVAGSHVIIKQKSGKAFPKDVIERAAQLAAYNSKRKSEGLVPVAYTPKKFVRKRKGDPAGLVVVEREEVILVEPRLIDS</sequence>
<dbReference type="OrthoDB" id="9766163at2"/>
<accession>A0A401UA71</accession>
<dbReference type="AlphaFoldDB" id="A0A401UA71"/>
<dbReference type="Pfam" id="PF05833">
    <property type="entry name" value="NFACT_N"/>
    <property type="match status" value="1"/>
</dbReference>
<dbReference type="GO" id="GO:0072344">
    <property type="term" value="P:rescue of stalled ribosome"/>
    <property type="evidence" value="ECO:0007669"/>
    <property type="project" value="TreeGrafter"/>
</dbReference>
<feature type="domain" description="NFACT RNA-binding" evidence="2">
    <location>
        <begin position="409"/>
        <end position="496"/>
    </location>
</feature>
<dbReference type="Gene3D" id="2.30.310.10">
    <property type="entry name" value="ibrinogen binding protein from staphylococcus aureus domain"/>
    <property type="match status" value="1"/>
</dbReference>
<gene>
    <name evidence="3" type="ORF">SanaruYs_20350</name>
</gene>
<dbReference type="GO" id="GO:0043023">
    <property type="term" value="F:ribosomal large subunit binding"/>
    <property type="evidence" value="ECO:0007669"/>
    <property type="project" value="TreeGrafter"/>
</dbReference>
<dbReference type="InterPro" id="IPR051608">
    <property type="entry name" value="RQC_Subunit_NEMF"/>
</dbReference>
<evidence type="ECO:0000313" key="4">
    <source>
        <dbReference type="Proteomes" id="UP000288227"/>
    </source>
</evidence>
<feature type="coiled-coil region" evidence="1">
    <location>
        <begin position="334"/>
        <end position="371"/>
    </location>
</feature>
<dbReference type="GO" id="GO:0000049">
    <property type="term" value="F:tRNA binding"/>
    <property type="evidence" value="ECO:0007669"/>
    <property type="project" value="TreeGrafter"/>
</dbReference>
<dbReference type="InterPro" id="IPR008532">
    <property type="entry name" value="NFACT_RNA-bd"/>
</dbReference>
<dbReference type="EMBL" id="BHXQ01000003">
    <property type="protein sequence ID" value="GCC51806.1"/>
    <property type="molecule type" value="Genomic_DNA"/>
</dbReference>
<dbReference type="GO" id="GO:1990112">
    <property type="term" value="C:RQC complex"/>
    <property type="evidence" value="ECO:0007669"/>
    <property type="project" value="TreeGrafter"/>
</dbReference>
<dbReference type="PANTHER" id="PTHR15239:SF6">
    <property type="entry name" value="RIBOSOME QUALITY CONTROL COMPLEX SUBUNIT NEMF"/>
    <property type="match status" value="1"/>
</dbReference>
<dbReference type="Pfam" id="PF05670">
    <property type="entry name" value="NFACT-R_1"/>
    <property type="match status" value="1"/>
</dbReference>
<reference evidence="3 4" key="1">
    <citation type="submission" date="2018-11" db="EMBL/GenBank/DDBJ databases">
        <title>Chryseotalea sanarue gen. nov., sp., nov., a member of the family Cytophagaceae, isolated from a brackish lake in Hamamatsu Japan.</title>
        <authorList>
            <person name="Maejima Y."/>
            <person name="Iino T."/>
            <person name="Muraguchi Y."/>
            <person name="Fukuda K."/>
            <person name="Ohkuma M."/>
            <person name="Moriuchi R."/>
            <person name="Dohra H."/>
            <person name="Kimbara K."/>
            <person name="Shintani M."/>
        </authorList>
    </citation>
    <scope>NUCLEOTIDE SEQUENCE [LARGE SCALE GENOMIC DNA]</scope>
    <source>
        <strain evidence="3 4">Ys</strain>
    </source>
</reference>
<dbReference type="RefSeq" id="WP_127122452.1">
    <property type="nucleotide sequence ID" value="NZ_BHXQ01000003.1"/>
</dbReference>
<organism evidence="3 4">
    <name type="scientific">Chryseotalea sanaruensis</name>
    <dbReference type="NCBI Taxonomy" id="2482724"/>
    <lineage>
        <taxon>Bacteria</taxon>
        <taxon>Pseudomonadati</taxon>
        <taxon>Bacteroidota</taxon>
        <taxon>Cytophagia</taxon>
        <taxon>Cytophagales</taxon>
        <taxon>Chryseotaleaceae</taxon>
        <taxon>Chryseotalea</taxon>
    </lineage>
</organism>
<keyword evidence="1" id="KW-0175">Coiled coil</keyword>
<protein>
    <submittedName>
        <fullName evidence="3">DUF814 domain-containing protein</fullName>
    </submittedName>
</protein>
<evidence type="ECO:0000256" key="1">
    <source>
        <dbReference type="SAM" id="Coils"/>
    </source>
</evidence>
<comment type="caution">
    <text evidence="3">The sequence shown here is derived from an EMBL/GenBank/DDBJ whole genome shotgun (WGS) entry which is preliminary data.</text>
</comment>
<name>A0A401UA71_9BACT</name>
<dbReference type="PANTHER" id="PTHR15239">
    <property type="entry name" value="NUCLEAR EXPORT MEDIATOR FACTOR NEMF"/>
    <property type="match status" value="1"/>
</dbReference>
<evidence type="ECO:0000313" key="3">
    <source>
        <dbReference type="EMBL" id="GCC51806.1"/>
    </source>
</evidence>